<accession>A0A2P2CB51</accession>
<keyword evidence="3" id="KW-0731">Sigma factor</keyword>
<dbReference type="EMBL" id="CZKA01000053">
    <property type="protein sequence ID" value="CUR59211.1"/>
    <property type="molecule type" value="Genomic_DNA"/>
</dbReference>
<evidence type="ECO:0000256" key="5">
    <source>
        <dbReference type="ARBA" id="ARBA00023163"/>
    </source>
</evidence>
<protein>
    <submittedName>
        <fullName evidence="8">Putative RNA polymerase sigma-E factor</fullName>
    </submittedName>
</protein>
<organism evidence="8">
    <name type="scientific">metagenome</name>
    <dbReference type="NCBI Taxonomy" id="256318"/>
    <lineage>
        <taxon>unclassified sequences</taxon>
        <taxon>metagenomes</taxon>
    </lineage>
</organism>
<evidence type="ECO:0000313" key="8">
    <source>
        <dbReference type="EMBL" id="CUR59211.1"/>
    </source>
</evidence>
<dbReference type="InterPro" id="IPR013249">
    <property type="entry name" value="RNA_pol_sigma70_r4_t2"/>
</dbReference>
<dbReference type="PANTHER" id="PTHR43133:SF50">
    <property type="entry name" value="ECF RNA POLYMERASE SIGMA FACTOR SIGM"/>
    <property type="match status" value="1"/>
</dbReference>
<dbReference type="Gene3D" id="1.10.1740.10">
    <property type="match status" value="1"/>
</dbReference>
<evidence type="ECO:0000256" key="1">
    <source>
        <dbReference type="ARBA" id="ARBA00010641"/>
    </source>
</evidence>
<keyword evidence="2" id="KW-0805">Transcription regulation</keyword>
<dbReference type="InterPro" id="IPR007627">
    <property type="entry name" value="RNA_pol_sigma70_r2"/>
</dbReference>
<dbReference type="NCBIfam" id="TIGR02983">
    <property type="entry name" value="SigE-fam_strep"/>
    <property type="match status" value="1"/>
</dbReference>
<evidence type="ECO:0000256" key="4">
    <source>
        <dbReference type="ARBA" id="ARBA00023125"/>
    </source>
</evidence>
<dbReference type="NCBIfam" id="TIGR02937">
    <property type="entry name" value="sigma70-ECF"/>
    <property type="match status" value="1"/>
</dbReference>
<dbReference type="GO" id="GO:0006352">
    <property type="term" value="P:DNA-templated transcription initiation"/>
    <property type="evidence" value="ECO:0007669"/>
    <property type="project" value="InterPro"/>
</dbReference>
<evidence type="ECO:0000256" key="3">
    <source>
        <dbReference type="ARBA" id="ARBA00023082"/>
    </source>
</evidence>
<dbReference type="InterPro" id="IPR013325">
    <property type="entry name" value="RNA_pol_sigma_r2"/>
</dbReference>
<dbReference type="InterPro" id="IPR014284">
    <property type="entry name" value="RNA_pol_sigma-70_dom"/>
</dbReference>
<sequence>MNRDEQFRDYFVARGPTLRRTAYLIVGDWHAAEDVTQLGLARLYVVWPRVRVETVDAYARRIVVNEALGWLRRNRRESSVESVPDRPTPSGTESPLDIGSALALLPGQQRAVIALRYVDDLSVAEVARLLDIAEGTVKSQTSRALDTLRSHLPELVLSEET</sequence>
<comment type="similarity">
    <text evidence="1">Belongs to the sigma-70 factor family. ECF subfamily.</text>
</comment>
<keyword evidence="5" id="KW-0804">Transcription</keyword>
<dbReference type="Pfam" id="PF08281">
    <property type="entry name" value="Sigma70_r4_2"/>
    <property type="match status" value="1"/>
</dbReference>
<dbReference type="InterPro" id="IPR036388">
    <property type="entry name" value="WH-like_DNA-bd_sf"/>
</dbReference>
<reference evidence="8" key="1">
    <citation type="submission" date="2015-08" db="EMBL/GenBank/DDBJ databases">
        <authorList>
            <person name="Babu N.S."/>
            <person name="Beckwith C.J."/>
            <person name="Beseler K.G."/>
            <person name="Brison A."/>
            <person name="Carone J.V."/>
            <person name="Caskin T.P."/>
            <person name="Diamond M."/>
            <person name="Durham M.E."/>
            <person name="Foxe J.M."/>
            <person name="Go M."/>
            <person name="Henderson B.A."/>
            <person name="Jones I.B."/>
            <person name="McGettigan J.A."/>
            <person name="Micheletti S.J."/>
            <person name="Nasrallah M.E."/>
            <person name="Ortiz D."/>
            <person name="Piller C.R."/>
            <person name="Privatt S.R."/>
            <person name="Schneider S.L."/>
            <person name="Sharp S."/>
            <person name="Smith T.C."/>
            <person name="Stanton J.D."/>
            <person name="Ullery H.E."/>
            <person name="Wilson R.J."/>
            <person name="Serrano M.G."/>
            <person name="Buck G."/>
            <person name="Lee V."/>
            <person name="Wang Y."/>
            <person name="Carvalho R."/>
            <person name="Voegtly L."/>
            <person name="Shi R."/>
            <person name="Duckworth R."/>
            <person name="Johnson A."/>
            <person name="Loviza R."/>
            <person name="Walstead R."/>
            <person name="Shah Z."/>
            <person name="Kiflezghi M."/>
            <person name="Wade K."/>
            <person name="Ball S.L."/>
            <person name="Bradley K.W."/>
            <person name="Asai D.J."/>
            <person name="Bowman C.A."/>
            <person name="Russell D.A."/>
            <person name="Pope W.H."/>
            <person name="Jacobs-Sera D."/>
            <person name="Hendrix R.W."/>
            <person name="Hatfull G.F."/>
        </authorList>
    </citation>
    <scope>NUCLEOTIDE SEQUENCE</scope>
</reference>
<keyword evidence="4" id="KW-0238">DNA-binding</keyword>
<evidence type="ECO:0000256" key="2">
    <source>
        <dbReference type="ARBA" id="ARBA00023015"/>
    </source>
</evidence>
<dbReference type="InterPro" id="IPR014325">
    <property type="entry name" value="RNA_pol_sigma-E_actinobac"/>
</dbReference>
<dbReference type="PANTHER" id="PTHR43133">
    <property type="entry name" value="RNA POLYMERASE ECF-TYPE SIGMA FACTO"/>
    <property type="match status" value="1"/>
</dbReference>
<dbReference type="GO" id="GO:0016987">
    <property type="term" value="F:sigma factor activity"/>
    <property type="evidence" value="ECO:0007669"/>
    <property type="project" value="UniProtKB-KW"/>
</dbReference>
<dbReference type="CDD" id="cd06171">
    <property type="entry name" value="Sigma70_r4"/>
    <property type="match status" value="1"/>
</dbReference>
<dbReference type="InterPro" id="IPR039425">
    <property type="entry name" value="RNA_pol_sigma-70-like"/>
</dbReference>
<feature type="domain" description="RNA polymerase sigma-70 region 2" evidence="6">
    <location>
        <begin position="15"/>
        <end position="76"/>
    </location>
</feature>
<name>A0A2P2CB51_9ZZZZ</name>
<proteinExistence type="inferred from homology"/>
<dbReference type="GO" id="GO:0003677">
    <property type="term" value="F:DNA binding"/>
    <property type="evidence" value="ECO:0007669"/>
    <property type="project" value="UniProtKB-KW"/>
</dbReference>
<dbReference type="SUPFAM" id="SSF88659">
    <property type="entry name" value="Sigma3 and sigma4 domains of RNA polymerase sigma factors"/>
    <property type="match status" value="1"/>
</dbReference>
<feature type="domain" description="RNA polymerase sigma factor 70 region 4 type 2" evidence="7">
    <location>
        <begin position="98"/>
        <end position="147"/>
    </location>
</feature>
<evidence type="ECO:0000259" key="6">
    <source>
        <dbReference type="Pfam" id="PF04542"/>
    </source>
</evidence>
<dbReference type="AlphaFoldDB" id="A0A2P2CB51"/>
<dbReference type="Gene3D" id="1.10.10.10">
    <property type="entry name" value="Winged helix-like DNA-binding domain superfamily/Winged helix DNA-binding domain"/>
    <property type="match status" value="1"/>
</dbReference>
<dbReference type="InterPro" id="IPR013324">
    <property type="entry name" value="RNA_pol_sigma_r3/r4-like"/>
</dbReference>
<gene>
    <name evidence="8" type="ORF">NOCA2570085</name>
</gene>
<evidence type="ECO:0000259" key="7">
    <source>
        <dbReference type="Pfam" id="PF08281"/>
    </source>
</evidence>
<dbReference type="Pfam" id="PF04542">
    <property type="entry name" value="Sigma70_r2"/>
    <property type="match status" value="1"/>
</dbReference>
<dbReference type="SUPFAM" id="SSF88946">
    <property type="entry name" value="Sigma2 domain of RNA polymerase sigma factors"/>
    <property type="match status" value="1"/>
</dbReference>